<comment type="caution">
    <text evidence="2">The sequence shown here is derived from an EMBL/GenBank/DDBJ whole genome shotgun (WGS) entry which is preliminary data.</text>
</comment>
<evidence type="ECO:0000256" key="1">
    <source>
        <dbReference type="SAM" id="MobiDB-lite"/>
    </source>
</evidence>
<feature type="region of interest" description="Disordered" evidence="1">
    <location>
        <begin position="535"/>
        <end position="570"/>
    </location>
</feature>
<dbReference type="EMBL" id="JACSEA010000010">
    <property type="protein sequence ID" value="KAF7390962.1"/>
    <property type="molecule type" value="Genomic_DNA"/>
</dbReference>
<proteinExistence type="predicted"/>
<organism evidence="2 3">
    <name type="scientific">Vespula vulgaris</name>
    <name type="common">Yellow jacket</name>
    <name type="synonym">Wasp</name>
    <dbReference type="NCBI Taxonomy" id="7454"/>
    <lineage>
        <taxon>Eukaryota</taxon>
        <taxon>Metazoa</taxon>
        <taxon>Ecdysozoa</taxon>
        <taxon>Arthropoda</taxon>
        <taxon>Hexapoda</taxon>
        <taxon>Insecta</taxon>
        <taxon>Pterygota</taxon>
        <taxon>Neoptera</taxon>
        <taxon>Endopterygota</taxon>
        <taxon>Hymenoptera</taxon>
        <taxon>Apocrita</taxon>
        <taxon>Aculeata</taxon>
        <taxon>Vespoidea</taxon>
        <taxon>Vespidae</taxon>
        <taxon>Vespinae</taxon>
        <taxon>Vespula</taxon>
    </lineage>
</organism>
<evidence type="ECO:0000313" key="3">
    <source>
        <dbReference type="Proteomes" id="UP000614350"/>
    </source>
</evidence>
<keyword evidence="3" id="KW-1185">Reference proteome</keyword>
<dbReference type="Proteomes" id="UP000614350">
    <property type="component" value="Unassembled WGS sequence"/>
</dbReference>
<dbReference type="AlphaFoldDB" id="A0A834MZJ8"/>
<dbReference type="Gene3D" id="3.40.50.150">
    <property type="entry name" value="Vaccinia Virus protein VP39"/>
    <property type="match status" value="1"/>
</dbReference>
<dbReference type="InterPro" id="IPR042620">
    <property type="entry name" value="NSUN7"/>
</dbReference>
<accession>A0A834MZJ8</accession>
<dbReference type="PANTHER" id="PTHR14663:SF2">
    <property type="entry name" value="METHYLTRANSFERASE NSUN7-RELATED"/>
    <property type="match status" value="1"/>
</dbReference>
<dbReference type="PANTHER" id="PTHR14663">
    <property type="entry name" value="METHYLTRANSFERASE NSUN7-RELATED"/>
    <property type="match status" value="1"/>
</dbReference>
<protein>
    <recommendedName>
        <fullName evidence="4">Methyltransferase NSUN7</fullName>
    </recommendedName>
</protein>
<evidence type="ECO:0000313" key="2">
    <source>
        <dbReference type="EMBL" id="KAF7390962.1"/>
    </source>
</evidence>
<evidence type="ECO:0008006" key="4">
    <source>
        <dbReference type="Google" id="ProtNLM"/>
    </source>
</evidence>
<reference evidence="2" key="1">
    <citation type="journal article" date="2020" name="G3 (Bethesda)">
        <title>High-Quality Assemblies for Three Invasive Social Wasps from the &lt;i&gt;Vespula&lt;/i&gt; Genus.</title>
        <authorList>
            <person name="Harrop T.W.R."/>
            <person name="Guhlin J."/>
            <person name="McLaughlin G.M."/>
            <person name="Permina E."/>
            <person name="Stockwell P."/>
            <person name="Gilligan J."/>
            <person name="Le Lec M.F."/>
            <person name="Gruber M.A.M."/>
            <person name="Quinn O."/>
            <person name="Lovegrove M."/>
            <person name="Duncan E.J."/>
            <person name="Remnant E.J."/>
            <person name="Van Eeckhoven J."/>
            <person name="Graham B."/>
            <person name="Knapp R.A."/>
            <person name="Langford K.W."/>
            <person name="Kronenberg Z."/>
            <person name="Press M.O."/>
            <person name="Eacker S.M."/>
            <person name="Wilson-Rankin E.E."/>
            <person name="Purcell J."/>
            <person name="Lester P.J."/>
            <person name="Dearden P.K."/>
        </authorList>
    </citation>
    <scope>NUCLEOTIDE SEQUENCE</scope>
    <source>
        <strain evidence="2">Marl-1</strain>
    </source>
</reference>
<dbReference type="InterPro" id="IPR029063">
    <property type="entry name" value="SAM-dependent_MTases_sf"/>
</dbReference>
<sequence>MVETRRKDEKETKLRDPQDYEWSPGKLERIVKAKILKEEDTTSLCATFSSNGSMTETYIEPGWRIEDILLAAKVLEEEKTQPCYANEAEMRRVFGLVYDVLRYRNVLNYVLQDVGFWSRNQALKNRERIVWLLLYDMQGRKFSRRGDIVTIKARDKIFKTVGLKDIENALLEVRTHLAASISRLRIAGSALTLGKLYFYSHKNIFKIMIVNKLLPKHLRTGEGIVWSEGDTIASGWINTSNGSINKIELIKELSKEVGLELCENCEVAELDENTYVFDSFCPKVINVHEKTRERIACSSLVREHRFIFLERSLCLGAAAIALAMRIGRLCGPVVLTHSVAPRHTGYLAELLSNVEGAGRLLAFGTGDRRYEYEEYLKKLGITLQQCRVFSEKYISPPPSVEIDRATVVLATPPSSYIGVKDIVDLVVARGGDTKLLESLTNTDDEFSKTRAVLIEQLTTLKYALTRPNVQFLIYEVHTVLPSETTKMVQQVVDYVNQMATEKYIRECLPKRKALLKEKQGQNTIIKTLTKHSLQSKSSNDEFEEESSITDSSYTEKINQHEESKISSSTRYDNINVPKSDLFEIQTFDEVYNKDSTQTLEPGCFITVIKRKEIMQFDSLFMIKVAESKGLFGDTDKEQSTSKSTVMQTQPIVQTSHVHRVKRKIDIDRLTAPTHSSILRHTRKSCSRFMRHFAYYESYSSSRIRTIKKRDIRRWWKEAIAFFLRSEHAQICSEFRAMRTDPFTRRFLYTSHKRNITSAITCDGLSKPLGSIFRSFRTLQSIGEISRSSNEHETRKTRKSTDERISSALTSIKDKVVSRKYRTISSKVFLPYNKTNTLRQRAIKKRKSDSFDILTISEMDAWDQPSSSNKRYNVVSLKKQEGNDKESQRFLSSTALRKSALIRATQRTSFDSILTEQDKPPPLHILEDQEI</sequence>
<name>A0A834MZJ8_VESVU</name>
<gene>
    <name evidence="2" type="ORF">HZH66_009442</name>
</gene>